<evidence type="ECO:0000259" key="11">
    <source>
        <dbReference type="PROSITE" id="PS50802"/>
    </source>
</evidence>
<dbReference type="GO" id="GO:0005829">
    <property type="term" value="C:cytosol"/>
    <property type="evidence" value="ECO:0007669"/>
    <property type="project" value="TreeGrafter"/>
</dbReference>
<dbReference type="PROSITE" id="PS50802">
    <property type="entry name" value="OTU"/>
    <property type="match status" value="1"/>
</dbReference>
<keyword evidence="5 9" id="KW-0833">Ubl conjugation pathway</keyword>
<dbReference type="SUPFAM" id="SSF54236">
    <property type="entry name" value="Ubiquitin-like"/>
    <property type="match status" value="1"/>
</dbReference>
<comment type="subcellular location">
    <subcellularLocation>
        <location evidence="9">Cytoplasm</location>
    </subcellularLocation>
</comment>
<keyword evidence="2" id="KW-0645">Protease</keyword>
<dbReference type="PROSITE" id="PS50053">
    <property type="entry name" value="UBIQUITIN_2"/>
    <property type="match status" value="1"/>
</dbReference>
<dbReference type="GO" id="GO:0004843">
    <property type="term" value="F:cysteine-type deubiquitinase activity"/>
    <property type="evidence" value="ECO:0007669"/>
    <property type="project" value="UniProtKB-UniRule"/>
</dbReference>
<dbReference type="InterPro" id="IPR000626">
    <property type="entry name" value="Ubiquitin-like_dom"/>
</dbReference>
<keyword evidence="7 9" id="KW-0788">Thiol protease</keyword>
<dbReference type="Gene3D" id="3.90.70.80">
    <property type="match status" value="1"/>
</dbReference>
<dbReference type="InterPro" id="IPR029071">
    <property type="entry name" value="Ubiquitin-like_domsf"/>
</dbReference>
<dbReference type="FunFam" id="3.10.20.90:FF:000096">
    <property type="entry name" value="Ubiquitin thioesterase OTU1"/>
    <property type="match status" value="1"/>
</dbReference>
<accession>A0A482XIH8</accession>
<evidence type="ECO:0000256" key="3">
    <source>
        <dbReference type="ARBA" id="ARBA00022723"/>
    </source>
</evidence>
<comment type="function">
    <text evidence="9">Hydrolase that can remove conjugated ubiquitin from proteins and may therefore play an important regulatory role at the level of protein turnover by preventing degradation.</text>
</comment>
<evidence type="ECO:0000256" key="1">
    <source>
        <dbReference type="ARBA" id="ARBA00000707"/>
    </source>
</evidence>
<evidence type="ECO:0000313" key="12">
    <source>
        <dbReference type="EMBL" id="RZF45474.1"/>
    </source>
</evidence>
<keyword evidence="4" id="KW-0863">Zinc-finger</keyword>
<dbReference type="InterPro" id="IPR057766">
    <property type="entry name" value="Znf-C2H2_OTU1-like_C"/>
</dbReference>
<evidence type="ECO:0000256" key="6">
    <source>
        <dbReference type="ARBA" id="ARBA00022801"/>
    </source>
</evidence>
<evidence type="ECO:0000256" key="9">
    <source>
        <dbReference type="RuleBase" id="RU367104"/>
    </source>
</evidence>
<keyword evidence="9" id="KW-0963">Cytoplasm</keyword>
<evidence type="ECO:0000313" key="13">
    <source>
        <dbReference type="Proteomes" id="UP000291343"/>
    </source>
</evidence>
<organism evidence="12 13">
    <name type="scientific">Laodelphax striatellus</name>
    <name type="common">Small brown planthopper</name>
    <name type="synonym">Delphax striatella</name>
    <dbReference type="NCBI Taxonomy" id="195883"/>
    <lineage>
        <taxon>Eukaryota</taxon>
        <taxon>Metazoa</taxon>
        <taxon>Ecdysozoa</taxon>
        <taxon>Arthropoda</taxon>
        <taxon>Hexapoda</taxon>
        <taxon>Insecta</taxon>
        <taxon>Pterygota</taxon>
        <taxon>Neoptera</taxon>
        <taxon>Paraneoptera</taxon>
        <taxon>Hemiptera</taxon>
        <taxon>Auchenorrhyncha</taxon>
        <taxon>Fulgoroidea</taxon>
        <taxon>Delphacidae</taxon>
        <taxon>Criomorphinae</taxon>
        <taxon>Laodelphax</taxon>
    </lineage>
</organism>
<dbReference type="AlphaFoldDB" id="A0A482XIH8"/>
<dbReference type="InParanoid" id="A0A482XIH8"/>
<sequence length="308" mass="33983">MAALNLKLKTKDGQIVISTLTSLNTIAELKALLSSVTKIPTTDLHALYGYPPTPLDLTSNEKTLDDCGLKSGDTLIVEKREGTSADGDLFYESRRHIDDLQSDATGILMKRVVPADNSCLFTSVGFVLGGKVDTAAASFMREIIAKSVAEDPESYSEAILGKPNSEYCDWIQKPDSWGGAIELAVLSKFYGIEIAVVDTVNAIINRFGEDQNYDHRAFLIFDGIHYDPLYMETLDHNSTIQTIFPRNDDRILQEAEQLAIEAKSSRQYTDVNKFTLLCRDCDVKLSGSKAATTHANETGHTNFSEITR</sequence>
<dbReference type="InterPro" id="IPR048857">
    <property type="entry name" value="OTU1_Ubl"/>
</dbReference>
<dbReference type="EC" id="3.4.19.12" evidence="9"/>
<dbReference type="GO" id="GO:0030968">
    <property type="term" value="P:endoplasmic reticulum unfolded protein response"/>
    <property type="evidence" value="ECO:0007669"/>
    <property type="project" value="TreeGrafter"/>
</dbReference>
<evidence type="ECO:0000256" key="8">
    <source>
        <dbReference type="ARBA" id="ARBA00022833"/>
    </source>
</evidence>
<dbReference type="FunFam" id="3.90.70.80:FF:000006">
    <property type="entry name" value="Ubiquitin thioesterase OTU1"/>
    <property type="match status" value="1"/>
</dbReference>
<keyword evidence="8" id="KW-0862">Zinc</keyword>
<protein>
    <recommendedName>
        <fullName evidence="9">Ubiquitin thioesterase OTU</fullName>
        <ecNumber evidence="9">3.4.19.12</ecNumber>
    </recommendedName>
</protein>
<feature type="domain" description="Ubiquitin-like" evidence="10">
    <location>
        <begin position="4"/>
        <end position="84"/>
    </location>
</feature>
<evidence type="ECO:0000256" key="2">
    <source>
        <dbReference type="ARBA" id="ARBA00022670"/>
    </source>
</evidence>
<dbReference type="CDD" id="cd17059">
    <property type="entry name" value="Ubl_OTU1"/>
    <property type="match status" value="1"/>
</dbReference>
<proteinExistence type="predicted"/>
<reference evidence="12 13" key="1">
    <citation type="journal article" date="2017" name="Gigascience">
        <title>Genome sequence of the small brown planthopper, Laodelphax striatellus.</title>
        <authorList>
            <person name="Zhu J."/>
            <person name="Jiang F."/>
            <person name="Wang X."/>
            <person name="Yang P."/>
            <person name="Bao Y."/>
            <person name="Zhao W."/>
            <person name="Wang W."/>
            <person name="Lu H."/>
            <person name="Wang Q."/>
            <person name="Cui N."/>
            <person name="Li J."/>
            <person name="Chen X."/>
            <person name="Luo L."/>
            <person name="Yu J."/>
            <person name="Kang L."/>
            <person name="Cui F."/>
        </authorList>
    </citation>
    <scope>NUCLEOTIDE SEQUENCE [LARGE SCALE GENOMIC DNA]</scope>
    <source>
        <strain evidence="12">Lst14</strain>
    </source>
</reference>
<dbReference type="EMBL" id="QKKF02009095">
    <property type="protein sequence ID" value="RZF45474.1"/>
    <property type="molecule type" value="Genomic_DNA"/>
</dbReference>
<dbReference type="Gene3D" id="3.10.20.90">
    <property type="entry name" value="Phosphatidylinositol 3-kinase Catalytic Subunit, Chain A, domain 1"/>
    <property type="match status" value="1"/>
</dbReference>
<dbReference type="OrthoDB" id="65596at2759"/>
<dbReference type="GO" id="GO:0016579">
    <property type="term" value="P:protein deubiquitination"/>
    <property type="evidence" value="ECO:0007669"/>
    <property type="project" value="TreeGrafter"/>
</dbReference>
<keyword evidence="6 9" id="KW-0378">Hydrolase</keyword>
<dbReference type="FunCoup" id="A0A482XIH8">
    <property type="interactions" value="1035"/>
</dbReference>
<evidence type="ECO:0000256" key="4">
    <source>
        <dbReference type="ARBA" id="ARBA00022771"/>
    </source>
</evidence>
<dbReference type="Proteomes" id="UP000291343">
    <property type="component" value="Unassembled WGS sequence"/>
</dbReference>
<dbReference type="Pfam" id="PF24560">
    <property type="entry name" value="zf-C2H2_OTU1_C"/>
    <property type="match status" value="1"/>
</dbReference>
<dbReference type="SUPFAM" id="SSF54001">
    <property type="entry name" value="Cysteine proteinases"/>
    <property type="match status" value="1"/>
</dbReference>
<dbReference type="STRING" id="195883.A0A482XIH8"/>
<dbReference type="Pfam" id="PF21403">
    <property type="entry name" value="OTU1_UBXL"/>
    <property type="match status" value="1"/>
</dbReference>
<comment type="caution">
    <text evidence="12">The sequence shown here is derived from an EMBL/GenBank/DDBJ whole genome shotgun (WGS) entry which is preliminary data.</text>
</comment>
<dbReference type="SMR" id="A0A482XIH8"/>
<comment type="catalytic activity">
    <reaction evidence="1 9">
        <text>Thiol-dependent hydrolysis of ester, thioester, amide, peptide and isopeptide bonds formed by the C-terminal Gly of ubiquitin (a 76-residue protein attached to proteins as an intracellular targeting signal).</text>
        <dbReference type="EC" id="3.4.19.12"/>
    </reaction>
</comment>
<dbReference type="InterPro" id="IPR003323">
    <property type="entry name" value="OTU_dom"/>
</dbReference>
<evidence type="ECO:0000256" key="5">
    <source>
        <dbReference type="ARBA" id="ARBA00022786"/>
    </source>
</evidence>
<gene>
    <name evidence="12" type="ORF">LSTR_LSTR009345</name>
</gene>
<feature type="domain" description="OTU" evidence="11">
    <location>
        <begin position="108"/>
        <end position="232"/>
    </location>
</feature>
<evidence type="ECO:0000259" key="10">
    <source>
        <dbReference type="PROSITE" id="PS50053"/>
    </source>
</evidence>
<dbReference type="CDD" id="cd22745">
    <property type="entry name" value="OTU_OTU1"/>
    <property type="match status" value="1"/>
</dbReference>
<dbReference type="PANTHER" id="PTHR13312">
    <property type="entry name" value="HIV-INDUCED PROTEIN-7-LIKE PROTEASE"/>
    <property type="match status" value="1"/>
</dbReference>
<dbReference type="GO" id="GO:0005634">
    <property type="term" value="C:nucleus"/>
    <property type="evidence" value="ECO:0007669"/>
    <property type="project" value="TreeGrafter"/>
</dbReference>
<evidence type="ECO:0000256" key="7">
    <source>
        <dbReference type="ARBA" id="ARBA00022807"/>
    </source>
</evidence>
<dbReference type="Pfam" id="PF02338">
    <property type="entry name" value="OTU"/>
    <property type="match status" value="1"/>
</dbReference>
<dbReference type="GO" id="GO:0036503">
    <property type="term" value="P:ERAD pathway"/>
    <property type="evidence" value="ECO:0007669"/>
    <property type="project" value="TreeGrafter"/>
</dbReference>
<keyword evidence="13" id="KW-1185">Reference proteome</keyword>
<dbReference type="InterPro" id="IPR038765">
    <property type="entry name" value="Papain-like_cys_pep_sf"/>
</dbReference>
<dbReference type="PANTHER" id="PTHR13312:SF0">
    <property type="entry name" value="UBIQUITIN THIOESTERASE OTU1"/>
    <property type="match status" value="1"/>
</dbReference>
<dbReference type="GO" id="GO:0008270">
    <property type="term" value="F:zinc ion binding"/>
    <property type="evidence" value="ECO:0007669"/>
    <property type="project" value="UniProtKB-KW"/>
</dbReference>
<keyword evidence="3" id="KW-0479">Metal-binding</keyword>
<name>A0A482XIH8_LAOST</name>